<dbReference type="SUPFAM" id="SSF53756">
    <property type="entry name" value="UDP-Glycosyltransferase/glycogen phosphorylase"/>
    <property type="match status" value="1"/>
</dbReference>
<comment type="caution">
    <text evidence="3">The sequence shown here is derived from an EMBL/GenBank/DDBJ whole genome shotgun (WGS) entry which is preliminary data.</text>
</comment>
<dbReference type="AlphaFoldDB" id="A0A2W5U965"/>
<dbReference type="PANTHER" id="PTHR46401:SF2">
    <property type="entry name" value="GLYCOSYLTRANSFERASE WBBK-RELATED"/>
    <property type="match status" value="1"/>
</dbReference>
<evidence type="ECO:0000313" key="3">
    <source>
        <dbReference type="EMBL" id="PZQ99873.1"/>
    </source>
</evidence>
<dbReference type="CDD" id="cd03809">
    <property type="entry name" value="GT4_MtfB-like"/>
    <property type="match status" value="1"/>
</dbReference>
<dbReference type="Pfam" id="PF00534">
    <property type="entry name" value="Glycos_transf_1"/>
    <property type="match status" value="1"/>
</dbReference>
<organism evidence="3 4">
    <name type="scientific">Cereibacter sphaeroides</name>
    <name type="common">Rhodobacter sphaeroides</name>
    <dbReference type="NCBI Taxonomy" id="1063"/>
    <lineage>
        <taxon>Bacteria</taxon>
        <taxon>Pseudomonadati</taxon>
        <taxon>Pseudomonadota</taxon>
        <taxon>Alphaproteobacteria</taxon>
        <taxon>Rhodobacterales</taxon>
        <taxon>Paracoccaceae</taxon>
        <taxon>Cereibacter</taxon>
    </lineage>
</organism>
<keyword evidence="1 3" id="KW-0808">Transferase</keyword>
<proteinExistence type="predicted"/>
<dbReference type="InterPro" id="IPR001296">
    <property type="entry name" value="Glyco_trans_1"/>
</dbReference>
<dbReference type="GO" id="GO:0016757">
    <property type="term" value="F:glycosyltransferase activity"/>
    <property type="evidence" value="ECO:0007669"/>
    <property type="project" value="InterPro"/>
</dbReference>
<reference evidence="3 4" key="1">
    <citation type="submission" date="2017-08" db="EMBL/GenBank/DDBJ databases">
        <title>Infants hospitalized years apart are colonized by the same room-sourced microbial strains.</title>
        <authorList>
            <person name="Brooks B."/>
            <person name="Olm M.R."/>
            <person name="Firek B.A."/>
            <person name="Baker R."/>
            <person name="Thomas B.C."/>
            <person name="Morowitz M.J."/>
            <person name="Banfield J.F."/>
        </authorList>
    </citation>
    <scope>NUCLEOTIDE SEQUENCE [LARGE SCALE GENOMIC DNA]</scope>
    <source>
        <strain evidence="3">S2_003_000_R2_11</strain>
    </source>
</reference>
<sequence length="490" mass="54861">MAITSGANSLLMTRYFFDLTGAVWHLRRIQRFSGIQRTVVMLIDRAAAKLGAENVWIAYFDRRSGNFRTFPLTALAEGELIDADALRARLGFGRRQAGLHPALRKYSERPAKLWFHRKVLQLNALLGRDGPFRHRNTTLAEWRAYHGAAKNDNNVLQTTDFDRQARPGDKLVLLDGSWTVPKSEAAFRKAKADGLEVWTMIHDLIPIMAPEFSTDLSSLTFHDWMLKTANFTTVYLANSEATKRDLVPFLQTYGIDRQVLVLPLAQAALPSAPSEPALGPLLAQVNAEAYPRLCDGVGIDDRMRALMAQPFVLCVGTIEVRKNVWRTALAWDRMRAMSGIDLPKLVLAGRDGWMKSDFDNLMRATGNIGGWIEIFEGPSDTELAFLYRNCLFHLMPSLYEGWGLPVGEALSYGKTSVISRVTSLPEVGGDMVEYCDALSIDSIVEACLRLIRDPRHRQMLEARIAATRLRSWDDVGADLVQIIADGQNQP</sequence>
<gene>
    <name evidence="3" type="ORF">DI533_04345</name>
</gene>
<accession>A0A2W5U965</accession>
<protein>
    <submittedName>
        <fullName evidence="3">Glycosyltransferase family 1 protein</fullName>
    </submittedName>
</protein>
<evidence type="ECO:0000313" key="4">
    <source>
        <dbReference type="Proteomes" id="UP000248975"/>
    </source>
</evidence>
<feature type="domain" description="Glycosyl transferase family 1" evidence="2">
    <location>
        <begin position="309"/>
        <end position="461"/>
    </location>
</feature>
<evidence type="ECO:0000259" key="2">
    <source>
        <dbReference type="Pfam" id="PF00534"/>
    </source>
</evidence>
<name>A0A2W5U965_CERSP</name>
<dbReference type="EMBL" id="QFQS01000001">
    <property type="protein sequence ID" value="PZQ99873.1"/>
    <property type="molecule type" value="Genomic_DNA"/>
</dbReference>
<evidence type="ECO:0000256" key="1">
    <source>
        <dbReference type="ARBA" id="ARBA00022679"/>
    </source>
</evidence>
<dbReference type="Proteomes" id="UP000248975">
    <property type="component" value="Unassembled WGS sequence"/>
</dbReference>
<dbReference type="PANTHER" id="PTHR46401">
    <property type="entry name" value="GLYCOSYLTRANSFERASE WBBK-RELATED"/>
    <property type="match status" value="1"/>
</dbReference>
<dbReference type="Gene3D" id="3.40.50.2000">
    <property type="entry name" value="Glycogen Phosphorylase B"/>
    <property type="match status" value="1"/>
</dbReference>